<name>Q6U5U0_KLEPN</name>
<sequence>MLEKRMRVICNSVCAMHEAECEFIYTHEFSPTVDHPRETAYAIDAAVRVFGEKNVDSTVTCSYSNLLQYGRFEYGCTL</sequence>
<dbReference type="Gene3D" id="3.40.630.10">
    <property type="entry name" value="Zn peptidases"/>
    <property type="match status" value="1"/>
</dbReference>
<geneLocation type="plasmid" evidence="1">
    <name>pLVPK</name>
</geneLocation>
<organism evidence="1">
    <name type="scientific">Klebsiella pneumoniae CG43</name>
    <dbReference type="NCBI Taxonomy" id="1244085"/>
    <lineage>
        <taxon>Bacteria</taxon>
        <taxon>Pseudomonadati</taxon>
        <taxon>Pseudomonadota</taxon>
        <taxon>Gammaproteobacteria</taxon>
        <taxon>Enterobacterales</taxon>
        <taxon>Enterobacteriaceae</taxon>
        <taxon>Klebsiella/Raoultella group</taxon>
        <taxon>Klebsiella</taxon>
        <taxon>Klebsiella pneumoniae complex</taxon>
    </lineage>
</organism>
<reference evidence="1" key="2">
    <citation type="journal article" date="2004" name="Gene">
        <title>Sequencing and analysis of the large virulence plasmid pLVPK of Klebsiella pneumoniae CG43.</title>
        <authorList>
            <person name="Chen Y.T."/>
            <person name="Chang H.Y."/>
            <person name="Lai Y.C."/>
            <person name="Pan C.C."/>
            <person name="Tsai S.F."/>
            <person name="Peng H.L."/>
        </authorList>
    </citation>
    <scope>NUCLEOTIDE SEQUENCE</scope>
    <source>
        <strain evidence="1">CG43</strain>
        <plasmid evidence="1">pLVPK</plasmid>
    </source>
</reference>
<gene>
    <name evidence="1" type="ORF">LV204</name>
</gene>
<reference evidence="1" key="1">
    <citation type="submission" date="2003-09" db="EMBL/GenBank/DDBJ databases">
        <authorList>
            <person name="Chen Y.-T."/>
            <person name="Peng H.-L."/>
        </authorList>
    </citation>
    <scope>NUCLEOTIDE SEQUENCE</scope>
    <source>
        <strain evidence="1">CG43</strain>
        <plasmid evidence="1">pLVPK</plasmid>
    </source>
</reference>
<evidence type="ECO:0000313" key="1">
    <source>
        <dbReference type="EMBL" id="AAR07781.1"/>
    </source>
</evidence>
<dbReference type="Gene3D" id="3.30.70.360">
    <property type="match status" value="1"/>
</dbReference>
<accession>Q6U5U0</accession>
<proteinExistence type="predicted"/>
<protein>
    <submittedName>
        <fullName evidence="1">Uncharacterized protein</fullName>
    </submittedName>
</protein>
<dbReference type="EMBL" id="AY378100">
    <property type="protein sequence ID" value="AAR07781.1"/>
    <property type="molecule type" value="Genomic_DNA"/>
</dbReference>
<keyword evidence="1" id="KW-0614">Plasmid</keyword>
<dbReference type="AlphaFoldDB" id="Q6U5U0"/>